<protein>
    <submittedName>
        <fullName evidence="1">Uncharacterized protein</fullName>
    </submittedName>
</protein>
<organism evidence="1 2">
    <name type="scientific">Penicillium steckii</name>
    <dbReference type="NCBI Taxonomy" id="303698"/>
    <lineage>
        <taxon>Eukaryota</taxon>
        <taxon>Fungi</taxon>
        <taxon>Dikarya</taxon>
        <taxon>Ascomycota</taxon>
        <taxon>Pezizomycotina</taxon>
        <taxon>Eurotiomycetes</taxon>
        <taxon>Eurotiomycetidae</taxon>
        <taxon>Eurotiales</taxon>
        <taxon>Aspergillaceae</taxon>
        <taxon>Penicillium</taxon>
    </lineage>
</organism>
<dbReference type="AlphaFoldDB" id="A0A1V6SJ96"/>
<sequence length="70" mass="8386">MSRYLVKFRPFVNEKERQEFTSELAQNGGHLVKNRRFRTGSIYEIPGEDLDIQNFDTRKFVDVSEKRSFK</sequence>
<dbReference type="EMBL" id="MLKD01000039">
    <property type="protein sequence ID" value="OQE14095.1"/>
    <property type="molecule type" value="Genomic_DNA"/>
</dbReference>
<gene>
    <name evidence="1" type="ORF">PENSTE_c039G02708</name>
</gene>
<proteinExistence type="predicted"/>
<evidence type="ECO:0000313" key="2">
    <source>
        <dbReference type="Proteomes" id="UP000191285"/>
    </source>
</evidence>
<evidence type="ECO:0000313" key="1">
    <source>
        <dbReference type="EMBL" id="OQE14095.1"/>
    </source>
</evidence>
<keyword evidence="2" id="KW-1185">Reference proteome</keyword>
<comment type="caution">
    <text evidence="1">The sequence shown here is derived from an EMBL/GenBank/DDBJ whole genome shotgun (WGS) entry which is preliminary data.</text>
</comment>
<name>A0A1V6SJ96_9EURO</name>
<dbReference type="Proteomes" id="UP000191285">
    <property type="component" value="Unassembled WGS sequence"/>
</dbReference>
<accession>A0A1V6SJ96</accession>
<reference evidence="2" key="1">
    <citation type="journal article" date="2017" name="Nat. Microbiol.">
        <title>Global analysis of biosynthetic gene clusters reveals vast potential of secondary metabolite production in Penicillium species.</title>
        <authorList>
            <person name="Nielsen J.C."/>
            <person name="Grijseels S."/>
            <person name="Prigent S."/>
            <person name="Ji B."/>
            <person name="Dainat J."/>
            <person name="Nielsen K.F."/>
            <person name="Frisvad J.C."/>
            <person name="Workman M."/>
            <person name="Nielsen J."/>
        </authorList>
    </citation>
    <scope>NUCLEOTIDE SEQUENCE [LARGE SCALE GENOMIC DNA]</scope>
    <source>
        <strain evidence="2">IBT 24891</strain>
    </source>
</reference>